<keyword evidence="2" id="KW-1185">Reference proteome</keyword>
<sequence>MPTYSSLHSQPSKLSMLSAVEDPPVCSGRLCSFCHGEFETQYRKQFANVPSYARPTAAATRRAIAIYNQTRTRSSIPSTYSPAKLGFEDLPAEIRLQIYRSCLQEPNIRSLNVLISAWVRGGGFHADRKLSRYSPLMHIHASHSFPRNLLALNKRIHREALLELYKNIRFRIAASVVSTHIPQLRYWLTLHPMRLTSVLEIPLTIRIWRQLRFVECEESTRAKVLTVGHMRELASTFARMPNLKQVNIFVVIALGHDETYADAVKEVTRQRQWKKRLSILRGGLPASCKSTIIVKADPTHARVSELIRLEQGFVKIFRDAFGEDAFEVRQFDSSDGVHGIWRYGLHLLLITHIS</sequence>
<gene>
    <name evidence="1" type="ORF">PV09_02166</name>
</gene>
<evidence type="ECO:0000313" key="1">
    <source>
        <dbReference type="EMBL" id="KIW07316.1"/>
    </source>
</evidence>
<reference evidence="1 2" key="1">
    <citation type="submission" date="2015-01" db="EMBL/GenBank/DDBJ databases">
        <title>The Genome Sequence of Ochroconis gallopava CBS43764.</title>
        <authorList>
            <consortium name="The Broad Institute Genomics Platform"/>
            <person name="Cuomo C."/>
            <person name="de Hoog S."/>
            <person name="Gorbushina A."/>
            <person name="Stielow B."/>
            <person name="Teixiera M."/>
            <person name="Abouelleil A."/>
            <person name="Chapman S.B."/>
            <person name="Priest M."/>
            <person name="Young S.K."/>
            <person name="Wortman J."/>
            <person name="Nusbaum C."/>
            <person name="Birren B."/>
        </authorList>
    </citation>
    <scope>NUCLEOTIDE SEQUENCE [LARGE SCALE GENOMIC DNA]</scope>
    <source>
        <strain evidence="1 2">CBS 43764</strain>
    </source>
</reference>
<dbReference type="GeneID" id="27310139"/>
<proteinExistence type="predicted"/>
<dbReference type="HOGENOM" id="CLU_783479_0_0_1"/>
<dbReference type="AlphaFoldDB" id="A0A0D1XWY5"/>
<protein>
    <submittedName>
        <fullName evidence="1">Uncharacterized protein</fullName>
    </submittedName>
</protein>
<dbReference type="VEuPathDB" id="FungiDB:PV09_02166"/>
<dbReference type="Proteomes" id="UP000053259">
    <property type="component" value="Unassembled WGS sequence"/>
</dbReference>
<dbReference type="InParanoid" id="A0A0D1XWY5"/>
<evidence type="ECO:0000313" key="2">
    <source>
        <dbReference type="Proteomes" id="UP000053259"/>
    </source>
</evidence>
<dbReference type="PANTHER" id="PTHR38790">
    <property type="entry name" value="2EXR DOMAIN-CONTAINING PROTEIN-RELATED"/>
    <property type="match status" value="1"/>
</dbReference>
<organism evidence="1 2">
    <name type="scientific">Verruconis gallopava</name>
    <dbReference type="NCBI Taxonomy" id="253628"/>
    <lineage>
        <taxon>Eukaryota</taxon>
        <taxon>Fungi</taxon>
        <taxon>Dikarya</taxon>
        <taxon>Ascomycota</taxon>
        <taxon>Pezizomycotina</taxon>
        <taxon>Dothideomycetes</taxon>
        <taxon>Pleosporomycetidae</taxon>
        <taxon>Venturiales</taxon>
        <taxon>Sympoventuriaceae</taxon>
        <taxon>Verruconis</taxon>
    </lineage>
</organism>
<name>A0A0D1XWY5_9PEZI</name>
<accession>A0A0D1XWY5</accession>
<dbReference type="EMBL" id="KN847533">
    <property type="protein sequence ID" value="KIW07316.1"/>
    <property type="molecule type" value="Genomic_DNA"/>
</dbReference>
<dbReference type="RefSeq" id="XP_016217185.1">
    <property type="nucleotide sequence ID" value="XM_016355169.1"/>
</dbReference>